<dbReference type="InterPro" id="IPR049730">
    <property type="entry name" value="SNF2/RAD54-like_C"/>
</dbReference>
<dbReference type="InterPro" id="IPR001650">
    <property type="entry name" value="Helicase_C-like"/>
</dbReference>
<keyword evidence="3" id="KW-0067">ATP-binding</keyword>
<dbReference type="EMBL" id="MU157864">
    <property type="protein sequence ID" value="KAF9527134.1"/>
    <property type="molecule type" value="Genomic_DNA"/>
</dbReference>
<organism evidence="7 8">
    <name type="scientific">Crepidotus variabilis</name>
    <dbReference type="NCBI Taxonomy" id="179855"/>
    <lineage>
        <taxon>Eukaryota</taxon>
        <taxon>Fungi</taxon>
        <taxon>Dikarya</taxon>
        <taxon>Basidiomycota</taxon>
        <taxon>Agaricomycotina</taxon>
        <taxon>Agaricomycetes</taxon>
        <taxon>Agaricomycetidae</taxon>
        <taxon>Agaricales</taxon>
        <taxon>Agaricineae</taxon>
        <taxon>Crepidotaceae</taxon>
        <taxon>Crepidotus</taxon>
    </lineage>
</organism>
<dbReference type="CDD" id="cd18793">
    <property type="entry name" value="SF2_C_SNF"/>
    <property type="match status" value="1"/>
</dbReference>
<sequence>MQGKTIPLRTPDGSDAYNDGPPSRRSQMPSWAPAYRTPERTPVKRGSSQIKSRPPGLSHSSEGDEETASVLYPMIPLDLRDVRPYVPNGSLMPGMQPSPPPSPLLVKGKSRALSSFVKPTKSVPEGIKRELRASLRSLDKVPDYFSSAPKTSSYSPVNAMAMPEPIVFPVPYASTNPFYGTTSPSHYVLPNQSSRDFSPRGQVPSRLPSTPQKSSAGTKLSLGKLETTHLQHDRNIFQNNQLPTPITTPVRFKLSKSNANYQVTTPNRATPNPEEQPPPYFNFDSPTHSRLFADGSSGPSHSENVPPAFHTSNKVKVEAAATINDIPPCNVEIKVEAEIKASTSTMVDIDALARKINRRLVSPGLRDKQNIPGWDDKPEDSAPPFLHDLPKKVPKLLFWAGMAIFANGHSLKPFQGVDLQRLLKREKGEKVCGTEVINSVGYLIGYPMGYGKTVLTLALILLNMAPKGFKGSRATLVLCPTQGIMINWRSEIEKFAPSLSVCFFDSSSVPLDTKADVILMTYDQLRFQRRCFLKPTKNCKGHIFLILFWRIVCDESACFRNPDTKLAAAVTALKKQHGLCLSGTPVQNSWRDLFVTLVFLGIVYRGLNNLETFDRLVYAKRQKGPIINPISQQILDTILQYFVIQRPVVDPITGKELVSLPKRTDTTVVVELGKEERSIYDLIKNLPESVFARLTRRRQACDHPKLLTHFLDATAAEFEIEIKQEDEEESEIFEIVKSDSRDIYSAAQWPLELRRCFSDDFVSAKFATVKKILLDCTSGQKTIIFTSFVQLIPAILSLLSKIKVQAVQYTGDMTVMQRDSALKKIATDDSCTVIIVSLMAGGTGLNITACDTVIVLEPWWNPYAEEQAIARAHRIGQTRPVHVYHLVTKDSIEESILKTQLLKRQNLGGLYGTFSAPDEVDYATWLAGP</sequence>
<feature type="compositionally biased region" description="Polar residues" evidence="4">
    <location>
        <begin position="207"/>
        <end position="218"/>
    </location>
</feature>
<dbReference type="InterPro" id="IPR038718">
    <property type="entry name" value="SNF2-like_sf"/>
</dbReference>
<feature type="region of interest" description="Disordered" evidence="4">
    <location>
        <begin position="186"/>
        <end position="218"/>
    </location>
</feature>
<dbReference type="PANTHER" id="PTHR45626">
    <property type="entry name" value="TRANSCRIPTION TERMINATION FACTOR 2-RELATED"/>
    <property type="match status" value="1"/>
</dbReference>
<dbReference type="InterPro" id="IPR014001">
    <property type="entry name" value="Helicase_ATP-bd"/>
</dbReference>
<feature type="domain" description="Helicase C-terminal" evidence="6">
    <location>
        <begin position="768"/>
        <end position="921"/>
    </location>
</feature>
<dbReference type="Proteomes" id="UP000807306">
    <property type="component" value="Unassembled WGS sequence"/>
</dbReference>
<dbReference type="InterPro" id="IPR000330">
    <property type="entry name" value="SNF2_N"/>
</dbReference>
<feature type="region of interest" description="Disordered" evidence="4">
    <location>
        <begin position="1"/>
        <end position="66"/>
    </location>
</feature>
<dbReference type="AlphaFoldDB" id="A0A9P6JNZ4"/>
<feature type="domain" description="Helicase ATP-binding" evidence="5">
    <location>
        <begin position="433"/>
        <end position="603"/>
    </location>
</feature>
<dbReference type="SMART" id="SM00490">
    <property type="entry name" value="HELICc"/>
    <property type="match status" value="1"/>
</dbReference>
<dbReference type="Gene3D" id="3.40.50.300">
    <property type="entry name" value="P-loop containing nucleotide triphosphate hydrolases"/>
    <property type="match status" value="1"/>
</dbReference>
<dbReference type="InterPro" id="IPR027417">
    <property type="entry name" value="P-loop_NTPase"/>
</dbReference>
<evidence type="ECO:0000313" key="7">
    <source>
        <dbReference type="EMBL" id="KAF9527134.1"/>
    </source>
</evidence>
<dbReference type="GO" id="GO:0005524">
    <property type="term" value="F:ATP binding"/>
    <property type="evidence" value="ECO:0007669"/>
    <property type="project" value="UniProtKB-KW"/>
</dbReference>
<reference evidence="7" key="1">
    <citation type="submission" date="2020-11" db="EMBL/GenBank/DDBJ databases">
        <authorList>
            <consortium name="DOE Joint Genome Institute"/>
            <person name="Ahrendt S."/>
            <person name="Riley R."/>
            <person name="Andreopoulos W."/>
            <person name="Labutti K."/>
            <person name="Pangilinan J."/>
            <person name="Ruiz-Duenas F.J."/>
            <person name="Barrasa J.M."/>
            <person name="Sanchez-Garcia M."/>
            <person name="Camarero S."/>
            <person name="Miyauchi S."/>
            <person name="Serrano A."/>
            <person name="Linde D."/>
            <person name="Babiker R."/>
            <person name="Drula E."/>
            <person name="Ayuso-Fernandez I."/>
            <person name="Pacheco R."/>
            <person name="Padilla G."/>
            <person name="Ferreira P."/>
            <person name="Barriuso J."/>
            <person name="Kellner H."/>
            <person name="Castanera R."/>
            <person name="Alfaro M."/>
            <person name="Ramirez L."/>
            <person name="Pisabarro A.G."/>
            <person name="Kuo A."/>
            <person name="Tritt A."/>
            <person name="Lipzen A."/>
            <person name="He G."/>
            <person name="Yan M."/>
            <person name="Ng V."/>
            <person name="Cullen D."/>
            <person name="Martin F."/>
            <person name="Rosso M.-N."/>
            <person name="Henrissat B."/>
            <person name="Hibbett D."/>
            <person name="Martinez A.T."/>
            <person name="Grigoriev I.V."/>
        </authorList>
    </citation>
    <scope>NUCLEOTIDE SEQUENCE</scope>
    <source>
        <strain evidence="7">CBS 506.95</strain>
    </source>
</reference>
<evidence type="ECO:0000313" key="8">
    <source>
        <dbReference type="Proteomes" id="UP000807306"/>
    </source>
</evidence>
<feature type="compositionally biased region" description="Polar residues" evidence="4">
    <location>
        <begin position="186"/>
        <end position="196"/>
    </location>
</feature>
<protein>
    <submittedName>
        <fullName evidence="7">P-loop containing nucleoside triphosphate hydrolase protein</fullName>
    </submittedName>
</protein>
<dbReference type="GO" id="GO:0006281">
    <property type="term" value="P:DNA repair"/>
    <property type="evidence" value="ECO:0007669"/>
    <property type="project" value="TreeGrafter"/>
</dbReference>
<dbReference type="PROSITE" id="PS51192">
    <property type="entry name" value="HELICASE_ATP_BIND_1"/>
    <property type="match status" value="1"/>
</dbReference>
<gene>
    <name evidence="7" type="ORF">CPB83DRAFT_856800</name>
</gene>
<evidence type="ECO:0000259" key="6">
    <source>
        <dbReference type="PROSITE" id="PS51194"/>
    </source>
</evidence>
<accession>A0A9P6JNZ4</accession>
<dbReference type="Pfam" id="PF00176">
    <property type="entry name" value="SNF2-rel_dom"/>
    <property type="match status" value="1"/>
</dbReference>
<dbReference type="SMART" id="SM00487">
    <property type="entry name" value="DEXDc"/>
    <property type="match status" value="1"/>
</dbReference>
<dbReference type="SUPFAM" id="SSF52540">
    <property type="entry name" value="P-loop containing nucleoside triphosphate hydrolases"/>
    <property type="match status" value="2"/>
</dbReference>
<dbReference type="GO" id="GO:0005634">
    <property type="term" value="C:nucleus"/>
    <property type="evidence" value="ECO:0007669"/>
    <property type="project" value="TreeGrafter"/>
</dbReference>
<evidence type="ECO:0000256" key="3">
    <source>
        <dbReference type="ARBA" id="ARBA00022840"/>
    </source>
</evidence>
<dbReference type="GO" id="GO:0008094">
    <property type="term" value="F:ATP-dependent activity, acting on DNA"/>
    <property type="evidence" value="ECO:0007669"/>
    <property type="project" value="TreeGrafter"/>
</dbReference>
<keyword evidence="2 7" id="KW-0378">Hydrolase</keyword>
<name>A0A9P6JNZ4_9AGAR</name>
<proteinExistence type="predicted"/>
<comment type="caution">
    <text evidence="7">The sequence shown here is derived from an EMBL/GenBank/DDBJ whole genome shotgun (WGS) entry which is preliminary data.</text>
</comment>
<dbReference type="PROSITE" id="PS51194">
    <property type="entry name" value="HELICASE_CTER"/>
    <property type="match status" value="1"/>
</dbReference>
<dbReference type="GO" id="GO:0016787">
    <property type="term" value="F:hydrolase activity"/>
    <property type="evidence" value="ECO:0007669"/>
    <property type="project" value="UniProtKB-KW"/>
</dbReference>
<evidence type="ECO:0000256" key="1">
    <source>
        <dbReference type="ARBA" id="ARBA00022741"/>
    </source>
</evidence>
<evidence type="ECO:0000256" key="4">
    <source>
        <dbReference type="SAM" id="MobiDB-lite"/>
    </source>
</evidence>
<keyword evidence="1" id="KW-0547">Nucleotide-binding</keyword>
<dbReference type="InterPro" id="IPR050628">
    <property type="entry name" value="SNF2_RAD54_helicase_TF"/>
</dbReference>
<dbReference type="Gene3D" id="3.40.50.10810">
    <property type="entry name" value="Tandem AAA-ATPase domain"/>
    <property type="match status" value="1"/>
</dbReference>
<keyword evidence="8" id="KW-1185">Reference proteome</keyword>
<evidence type="ECO:0000256" key="2">
    <source>
        <dbReference type="ARBA" id="ARBA00022801"/>
    </source>
</evidence>
<dbReference type="Pfam" id="PF00271">
    <property type="entry name" value="Helicase_C"/>
    <property type="match status" value="1"/>
</dbReference>
<evidence type="ECO:0000259" key="5">
    <source>
        <dbReference type="PROSITE" id="PS51192"/>
    </source>
</evidence>
<dbReference type="OrthoDB" id="448448at2759"/>